<dbReference type="SMART" id="SM00387">
    <property type="entry name" value="HATPase_c"/>
    <property type="match status" value="1"/>
</dbReference>
<comment type="subcellular location">
    <subcellularLocation>
        <location evidence="2">Cell membrane</location>
        <topology evidence="2">Multi-pass membrane protein</topology>
    </subcellularLocation>
</comment>
<dbReference type="InterPro" id="IPR036890">
    <property type="entry name" value="HATPase_C_sf"/>
</dbReference>
<evidence type="ECO:0000256" key="4">
    <source>
        <dbReference type="ARBA" id="ARBA00022475"/>
    </source>
</evidence>
<keyword evidence="9" id="KW-1133">Transmembrane helix</keyword>
<dbReference type="GO" id="GO:0000155">
    <property type="term" value="F:phosphorelay sensor kinase activity"/>
    <property type="evidence" value="ECO:0007669"/>
    <property type="project" value="InterPro"/>
</dbReference>
<keyword evidence="9" id="KW-0472">Membrane</keyword>
<keyword evidence="8" id="KW-0067">ATP-binding</keyword>
<evidence type="ECO:0000256" key="3">
    <source>
        <dbReference type="ARBA" id="ARBA00012438"/>
    </source>
</evidence>
<dbReference type="EMBL" id="CP016027">
    <property type="protein sequence ID" value="ANJ67304.1"/>
    <property type="molecule type" value="Genomic_DNA"/>
</dbReference>
<dbReference type="Gene3D" id="3.30.565.10">
    <property type="entry name" value="Histidine kinase-like ATPase, C-terminal domain"/>
    <property type="match status" value="1"/>
</dbReference>
<feature type="transmembrane region" description="Helical" evidence="9">
    <location>
        <begin position="12"/>
        <end position="39"/>
    </location>
</feature>
<organism evidence="11 12">
    <name type="scientific">Halothiobacillus diazotrophicus</name>
    <dbReference type="NCBI Taxonomy" id="1860122"/>
    <lineage>
        <taxon>Bacteria</taxon>
        <taxon>Pseudomonadati</taxon>
        <taxon>Pseudomonadota</taxon>
        <taxon>Gammaproteobacteria</taxon>
        <taxon>Chromatiales</taxon>
        <taxon>Halothiobacillaceae</taxon>
        <taxon>Halothiobacillus</taxon>
    </lineage>
</organism>
<dbReference type="InterPro" id="IPR050980">
    <property type="entry name" value="2C_sensor_his_kinase"/>
</dbReference>
<dbReference type="Gene3D" id="6.10.340.10">
    <property type="match status" value="1"/>
</dbReference>
<evidence type="ECO:0000313" key="11">
    <source>
        <dbReference type="EMBL" id="ANJ67304.1"/>
    </source>
</evidence>
<proteinExistence type="predicted"/>
<evidence type="ECO:0000256" key="5">
    <source>
        <dbReference type="ARBA" id="ARBA00022679"/>
    </source>
</evidence>
<evidence type="ECO:0000259" key="10">
    <source>
        <dbReference type="PROSITE" id="PS50109"/>
    </source>
</evidence>
<dbReference type="OrthoDB" id="9809567at2"/>
<gene>
    <name evidence="11" type="ORF">A9404_07830</name>
</gene>
<dbReference type="Gene3D" id="1.10.287.130">
    <property type="match status" value="1"/>
</dbReference>
<protein>
    <recommendedName>
        <fullName evidence="3">histidine kinase</fullName>
        <ecNumber evidence="3">2.7.13.3</ecNumber>
    </recommendedName>
</protein>
<dbReference type="Proteomes" id="UP000078596">
    <property type="component" value="Chromosome"/>
</dbReference>
<evidence type="ECO:0000313" key="12">
    <source>
        <dbReference type="Proteomes" id="UP000078596"/>
    </source>
</evidence>
<dbReference type="RefSeq" id="WP_066099891.1">
    <property type="nucleotide sequence ID" value="NZ_CP016027.1"/>
</dbReference>
<comment type="catalytic activity">
    <reaction evidence="1">
        <text>ATP + protein L-histidine = ADP + protein N-phospho-L-histidine.</text>
        <dbReference type="EC" id="2.7.13.3"/>
    </reaction>
</comment>
<dbReference type="Pfam" id="PF00512">
    <property type="entry name" value="HisKA"/>
    <property type="match status" value="1"/>
</dbReference>
<dbReference type="SUPFAM" id="SSF55874">
    <property type="entry name" value="ATPase domain of HSP90 chaperone/DNA topoisomerase II/histidine kinase"/>
    <property type="match status" value="1"/>
</dbReference>
<keyword evidence="5" id="KW-0808">Transferase</keyword>
<dbReference type="STRING" id="1860122.A9404_07830"/>
<feature type="domain" description="Histidine kinase" evidence="10">
    <location>
        <begin position="245"/>
        <end position="457"/>
    </location>
</feature>
<dbReference type="InterPro" id="IPR005467">
    <property type="entry name" value="His_kinase_dom"/>
</dbReference>
<dbReference type="PANTHER" id="PTHR44936:SF10">
    <property type="entry name" value="SENSOR PROTEIN RSTB"/>
    <property type="match status" value="1"/>
</dbReference>
<dbReference type="CDD" id="cd00075">
    <property type="entry name" value="HATPase"/>
    <property type="match status" value="1"/>
</dbReference>
<keyword evidence="7" id="KW-0418">Kinase</keyword>
<dbReference type="AlphaFoldDB" id="A0A191ZHE6"/>
<dbReference type="CDD" id="cd00082">
    <property type="entry name" value="HisKA"/>
    <property type="match status" value="1"/>
</dbReference>
<dbReference type="InterPro" id="IPR003594">
    <property type="entry name" value="HATPase_dom"/>
</dbReference>
<dbReference type="KEGG" id="haz:A9404_07830"/>
<dbReference type="SUPFAM" id="SSF47384">
    <property type="entry name" value="Homodimeric domain of signal transducing histidine kinase"/>
    <property type="match status" value="1"/>
</dbReference>
<dbReference type="PROSITE" id="PS50109">
    <property type="entry name" value="HIS_KIN"/>
    <property type="match status" value="1"/>
</dbReference>
<evidence type="ECO:0000256" key="6">
    <source>
        <dbReference type="ARBA" id="ARBA00022741"/>
    </source>
</evidence>
<name>A0A191ZHE6_9GAMM</name>
<dbReference type="GO" id="GO:0005886">
    <property type="term" value="C:plasma membrane"/>
    <property type="evidence" value="ECO:0007669"/>
    <property type="project" value="UniProtKB-SubCell"/>
</dbReference>
<sequence>MRRRPDGQGWSMFSSTALALIGSISVILVFALAAVTWFVMVPMAKRSADDLAALIILSAQTWVELPHNVQPLLAAELKSQHGISIEEIPKLNRLHSAHLPYVRFLHDAVVQRFHQCPAGTIDPQTGECIYIGELPRGAGYWLELPIADDVLKFEFSRERVGYKIPFTLAIILVSGILITLIVGLWLTRRLTRPVSQLAEQVSRGLPDAPLPLTGPKETRVLIDAVNRRTAEVKQLLESRTILLAGISHDLRTPLTRLSLSLALAQDSLEPELHDQMQDDIGRMNRLIAEVLLIARGVNQASTERVDLKPWLENLADSARQRGILLQLMLPRQAPQADIAPMALQRILDNLIDNAHRYGAPPVVLRLVVQTDALVLCVEDQGEGLTEAEIEQLMAPFARKDAARGGDSGYGLGLSLASALAESQHWRLVLYPVGKHPEPAPLRRPKGLVACLILPLDVVTRTVLSSG</sequence>
<dbReference type="GO" id="GO:0005524">
    <property type="term" value="F:ATP binding"/>
    <property type="evidence" value="ECO:0007669"/>
    <property type="project" value="UniProtKB-KW"/>
</dbReference>
<feature type="transmembrane region" description="Helical" evidence="9">
    <location>
        <begin position="166"/>
        <end position="186"/>
    </location>
</feature>
<dbReference type="InterPro" id="IPR036097">
    <property type="entry name" value="HisK_dim/P_sf"/>
</dbReference>
<evidence type="ECO:0000256" key="8">
    <source>
        <dbReference type="ARBA" id="ARBA00022840"/>
    </source>
</evidence>
<keyword evidence="6" id="KW-0547">Nucleotide-binding</keyword>
<evidence type="ECO:0000256" key="1">
    <source>
        <dbReference type="ARBA" id="ARBA00000085"/>
    </source>
</evidence>
<reference evidence="11 12" key="1">
    <citation type="submission" date="2016-06" db="EMBL/GenBank/DDBJ databases">
        <title>Insight into the functional genes involving in sulfur oxidation in Pearl River water.</title>
        <authorList>
            <person name="Luo J."/>
            <person name="Tan X."/>
            <person name="Lin W."/>
        </authorList>
    </citation>
    <scope>NUCLEOTIDE SEQUENCE [LARGE SCALE GENOMIC DNA]</scope>
    <source>
        <strain evidence="11 12">LS2</strain>
    </source>
</reference>
<accession>A0A191ZHE6</accession>
<dbReference type="Pfam" id="PF02518">
    <property type="entry name" value="HATPase_c"/>
    <property type="match status" value="1"/>
</dbReference>
<dbReference type="PANTHER" id="PTHR44936">
    <property type="entry name" value="SENSOR PROTEIN CREC"/>
    <property type="match status" value="1"/>
</dbReference>
<dbReference type="EC" id="2.7.13.3" evidence="3"/>
<dbReference type="InterPro" id="IPR003661">
    <property type="entry name" value="HisK_dim/P_dom"/>
</dbReference>
<evidence type="ECO:0000256" key="7">
    <source>
        <dbReference type="ARBA" id="ARBA00022777"/>
    </source>
</evidence>
<evidence type="ECO:0000256" key="9">
    <source>
        <dbReference type="SAM" id="Phobius"/>
    </source>
</evidence>
<keyword evidence="4" id="KW-1003">Cell membrane</keyword>
<dbReference type="SMART" id="SM00388">
    <property type="entry name" value="HisKA"/>
    <property type="match status" value="1"/>
</dbReference>
<keyword evidence="9" id="KW-0812">Transmembrane</keyword>
<evidence type="ECO:0000256" key="2">
    <source>
        <dbReference type="ARBA" id="ARBA00004651"/>
    </source>
</evidence>
<keyword evidence="12" id="KW-1185">Reference proteome</keyword>